<keyword evidence="1" id="KW-0472">Membrane</keyword>
<keyword evidence="3" id="KW-1185">Reference proteome</keyword>
<organism evidence="2 3">
    <name type="scientific">Eumeta variegata</name>
    <name type="common">Bagworm moth</name>
    <name type="synonym">Eumeta japonica</name>
    <dbReference type="NCBI Taxonomy" id="151549"/>
    <lineage>
        <taxon>Eukaryota</taxon>
        <taxon>Metazoa</taxon>
        <taxon>Ecdysozoa</taxon>
        <taxon>Arthropoda</taxon>
        <taxon>Hexapoda</taxon>
        <taxon>Insecta</taxon>
        <taxon>Pterygota</taxon>
        <taxon>Neoptera</taxon>
        <taxon>Endopterygota</taxon>
        <taxon>Lepidoptera</taxon>
        <taxon>Glossata</taxon>
        <taxon>Ditrysia</taxon>
        <taxon>Tineoidea</taxon>
        <taxon>Psychidae</taxon>
        <taxon>Oiketicinae</taxon>
        <taxon>Eumeta</taxon>
    </lineage>
</organism>
<gene>
    <name evidence="2" type="ORF">EVAR_15015_1</name>
</gene>
<reference evidence="2 3" key="1">
    <citation type="journal article" date="2019" name="Commun. Biol.">
        <title>The bagworm genome reveals a unique fibroin gene that provides high tensile strength.</title>
        <authorList>
            <person name="Kono N."/>
            <person name="Nakamura H."/>
            <person name="Ohtoshi R."/>
            <person name="Tomita M."/>
            <person name="Numata K."/>
            <person name="Arakawa K."/>
        </authorList>
    </citation>
    <scope>NUCLEOTIDE SEQUENCE [LARGE SCALE GENOMIC DNA]</scope>
</reference>
<dbReference type="AlphaFoldDB" id="A0A4C1X9I7"/>
<dbReference type="Proteomes" id="UP000299102">
    <property type="component" value="Unassembled WGS sequence"/>
</dbReference>
<evidence type="ECO:0000256" key="1">
    <source>
        <dbReference type="SAM" id="Phobius"/>
    </source>
</evidence>
<feature type="transmembrane region" description="Helical" evidence="1">
    <location>
        <begin position="25"/>
        <end position="46"/>
    </location>
</feature>
<proteinExistence type="predicted"/>
<dbReference type="EMBL" id="BGZK01000750">
    <property type="protein sequence ID" value="GBP59014.1"/>
    <property type="molecule type" value="Genomic_DNA"/>
</dbReference>
<keyword evidence="1" id="KW-0812">Transmembrane</keyword>
<evidence type="ECO:0000313" key="3">
    <source>
        <dbReference type="Proteomes" id="UP000299102"/>
    </source>
</evidence>
<sequence>MYADSVELKPIKKVPLKKWWVGNAVGWNAVMVSLNAVGQLTGVLTVRDMPFRRFLKGSSRYRMSLDTVTCRVRLFYPPRKRPVE</sequence>
<keyword evidence="1" id="KW-1133">Transmembrane helix</keyword>
<evidence type="ECO:0000313" key="2">
    <source>
        <dbReference type="EMBL" id="GBP59014.1"/>
    </source>
</evidence>
<comment type="caution">
    <text evidence="2">The sequence shown here is derived from an EMBL/GenBank/DDBJ whole genome shotgun (WGS) entry which is preliminary data.</text>
</comment>
<protein>
    <submittedName>
        <fullName evidence="2">Uncharacterized protein</fullName>
    </submittedName>
</protein>
<accession>A0A4C1X9I7</accession>
<name>A0A4C1X9I7_EUMVA</name>